<feature type="transmembrane region" description="Helical" evidence="7">
    <location>
        <begin position="29"/>
        <end position="47"/>
    </location>
</feature>
<dbReference type="PANTHER" id="PTHR11654">
    <property type="entry name" value="OLIGOPEPTIDE TRANSPORTER-RELATED"/>
    <property type="match status" value="1"/>
</dbReference>
<keyword evidence="5 7" id="KW-0472">Membrane</keyword>
<dbReference type="InterPro" id="IPR036259">
    <property type="entry name" value="MFS_trans_sf"/>
</dbReference>
<evidence type="ECO:0000256" key="5">
    <source>
        <dbReference type="ARBA" id="ARBA00023136"/>
    </source>
</evidence>
<protein>
    <submittedName>
        <fullName evidence="8">Proton-dependent oligopeptide transport family protein</fullName>
    </submittedName>
</protein>
<evidence type="ECO:0000256" key="1">
    <source>
        <dbReference type="ARBA" id="ARBA00004141"/>
    </source>
</evidence>
<dbReference type="GO" id="GO:0022857">
    <property type="term" value="F:transmembrane transporter activity"/>
    <property type="evidence" value="ECO:0007669"/>
    <property type="project" value="InterPro"/>
</dbReference>
<evidence type="ECO:0000313" key="10">
    <source>
        <dbReference type="Proteomes" id="UP000002051"/>
    </source>
</evidence>
<feature type="transmembrane region" description="Helical" evidence="7">
    <location>
        <begin position="428"/>
        <end position="451"/>
    </location>
</feature>
<dbReference type="GO" id="GO:0016020">
    <property type="term" value="C:membrane"/>
    <property type="evidence" value="ECO:0007669"/>
    <property type="project" value="UniProtKB-SubCell"/>
</dbReference>
<organism evidence="8 10">
    <name type="scientific">Medicago truncatula</name>
    <name type="common">Barrel medic</name>
    <name type="synonym">Medicago tribuloides</name>
    <dbReference type="NCBI Taxonomy" id="3880"/>
    <lineage>
        <taxon>Eukaryota</taxon>
        <taxon>Viridiplantae</taxon>
        <taxon>Streptophyta</taxon>
        <taxon>Embryophyta</taxon>
        <taxon>Tracheophyta</taxon>
        <taxon>Spermatophyta</taxon>
        <taxon>Magnoliopsida</taxon>
        <taxon>eudicotyledons</taxon>
        <taxon>Gunneridae</taxon>
        <taxon>Pentapetalae</taxon>
        <taxon>rosids</taxon>
        <taxon>fabids</taxon>
        <taxon>Fabales</taxon>
        <taxon>Fabaceae</taxon>
        <taxon>Papilionoideae</taxon>
        <taxon>50 kb inversion clade</taxon>
        <taxon>NPAAA clade</taxon>
        <taxon>Hologalegina</taxon>
        <taxon>IRL clade</taxon>
        <taxon>Trifolieae</taxon>
        <taxon>Medicago</taxon>
    </lineage>
</organism>
<sequence length="461" mass="51458">MTLLTLSASVSGIKPECQGKDNCHATTLQSAVCFLALYLIALGTGGIKPCVSSYGADQFDDDDEDEKKHKSSFFNWFYFSINIGALIASSLLVWIQDNVGWGWGFGIPAVAMAIAVVSFFSGTKLYRNQKPGGSPLTRIAQVIVASIRKYRVDAPTDKSLLYEIADTESAIKGSRKLDHTNELRFFDKAAVQGESDNLKESINPWRLCTVTQVEELKSILRLLPVWATGIIFATVYGQMSTLFVLQGQTMNTHVGNSSFKIPPASLSIFDTISVIFWVPVYDRIIVPIARKFTGHKNGLTQLQRMGVGLFISIFSMVAAAFLELVRLRTVRRNNYYELEEIPMTIFWQVPQYFLIGCAEVFTFIGQLEFFYEQAPDAMRSLCSALSLLTVAFGQYLSSLLVTIVTNISTKNGSPGWIPDNLNYGHIDYFFWLLAVLSVLNLIVYVLVARLYTYKKTVGTLR</sequence>
<accession>A0A072V7M2</accession>
<dbReference type="SUPFAM" id="SSF103473">
    <property type="entry name" value="MFS general substrate transporter"/>
    <property type="match status" value="1"/>
</dbReference>
<evidence type="ECO:0000313" key="9">
    <source>
        <dbReference type="EnsemblPlants" id="KEH34180"/>
    </source>
</evidence>
<dbReference type="EMBL" id="CM001219">
    <property type="protein sequence ID" value="KEH34180.1"/>
    <property type="molecule type" value="Genomic_DNA"/>
</dbReference>
<evidence type="ECO:0000256" key="2">
    <source>
        <dbReference type="ARBA" id="ARBA00005982"/>
    </source>
</evidence>
<reference evidence="8 10" key="2">
    <citation type="journal article" date="2014" name="BMC Genomics">
        <title>An improved genome release (version Mt4.0) for the model legume Medicago truncatula.</title>
        <authorList>
            <person name="Tang H."/>
            <person name="Krishnakumar V."/>
            <person name="Bidwell S."/>
            <person name="Rosen B."/>
            <person name="Chan A."/>
            <person name="Zhou S."/>
            <person name="Gentzbittel L."/>
            <person name="Childs K.L."/>
            <person name="Yandell M."/>
            <person name="Gundlach H."/>
            <person name="Mayer K.F."/>
            <person name="Schwartz D.C."/>
            <person name="Town C.D."/>
        </authorList>
    </citation>
    <scope>GENOME REANNOTATION</scope>
    <source>
        <strain evidence="8">A17</strain>
        <strain evidence="9 10">cv. Jemalong A17</strain>
    </source>
</reference>
<comment type="subcellular location">
    <subcellularLocation>
        <location evidence="1 6">Membrane</location>
        <topology evidence="1 6">Multi-pass membrane protein</topology>
    </subcellularLocation>
</comment>
<dbReference type="OrthoDB" id="8904098at2759"/>
<feature type="transmembrane region" description="Helical" evidence="7">
    <location>
        <begin position="222"/>
        <end position="245"/>
    </location>
</feature>
<feature type="transmembrane region" description="Helical" evidence="7">
    <location>
        <begin position="265"/>
        <end position="286"/>
    </location>
</feature>
<feature type="transmembrane region" description="Helical" evidence="7">
    <location>
        <begin position="307"/>
        <end position="325"/>
    </location>
</feature>
<evidence type="ECO:0000256" key="6">
    <source>
        <dbReference type="RuleBase" id="RU003755"/>
    </source>
</evidence>
<keyword evidence="10" id="KW-1185">Reference proteome</keyword>
<evidence type="ECO:0000256" key="3">
    <source>
        <dbReference type="ARBA" id="ARBA00022692"/>
    </source>
</evidence>
<dbReference type="Pfam" id="PF00854">
    <property type="entry name" value="PTR2"/>
    <property type="match status" value="1"/>
</dbReference>
<dbReference type="PROSITE" id="PS01023">
    <property type="entry name" value="PTR2_2"/>
    <property type="match status" value="1"/>
</dbReference>
<dbReference type="Gene3D" id="1.20.1250.20">
    <property type="entry name" value="MFS general substrate transporter like domains"/>
    <property type="match status" value="1"/>
</dbReference>
<keyword evidence="4 7" id="KW-1133">Transmembrane helix</keyword>
<feature type="transmembrane region" description="Helical" evidence="7">
    <location>
        <begin position="76"/>
        <end position="95"/>
    </location>
</feature>
<dbReference type="Proteomes" id="UP000002051">
    <property type="component" value="Chromosome 3"/>
</dbReference>
<keyword evidence="3 6" id="KW-0812">Transmembrane</keyword>
<feature type="transmembrane region" description="Helical" evidence="7">
    <location>
        <begin position="101"/>
        <end position="120"/>
    </location>
</feature>
<evidence type="ECO:0000313" key="8">
    <source>
        <dbReference type="EMBL" id="KEH34180.1"/>
    </source>
</evidence>
<reference evidence="8 10" key="1">
    <citation type="journal article" date="2011" name="Nature">
        <title>The Medicago genome provides insight into the evolution of rhizobial symbioses.</title>
        <authorList>
            <person name="Young N.D."/>
            <person name="Debelle F."/>
            <person name="Oldroyd G.E."/>
            <person name="Geurts R."/>
            <person name="Cannon S.B."/>
            <person name="Udvardi M.K."/>
            <person name="Benedito V.A."/>
            <person name="Mayer K.F."/>
            <person name="Gouzy J."/>
            <person name="Schoof H."/>
            <person name="Van de Peer Y."/>
            <person name="Proost S."/>
            <person name="Cook D.R."/>
            <person name="Meyers B.C."/>
            <person name="Spannagl M."/>
            <person name="Cheung F."/>
            <person name="De Mita S."/>
            <person name="Krishnakumar V."/>
            <person name="Gundlach H."/>
            <person name="Zhou S."/>
            <person name="Mudge J."/>
            <person name="Bharti A.K."/>
            <person name="Murray J.D."/>
            <person name="Naoumkina M.A."/>
            <person name="Rosen B."/>
            <person name="Silverstein K.A."/>
            <person name="Tang H."/>
            <person name="Rombauts S."/>
            <person name="Zhao P.X."/>
            <person name="Zhou P."/>
            <person name="Barbe V."/>
            <person name="Bardou P."/>
            <person name="Bechner M."/>
            <person name="Bellec A."/>
            <person name="Berger A."/>
            <person name="Berges H."/>
            <person name="Bidwell S."/>
            <person name="Bisseling T."/>
            <person name="Choisne N."/>
            <person name="Couloux A."/>
            <person name="Denny R."/>
            <person name="Deshpande S."/>
            <person name="Dai X."/>
            <person name="Doyle J.J."/>
            <person name="Dudez A.M."/>
            <person name="Farmer A.D."/>
            <person name="Fouteau S."/>
            <person name="Franken C."/>
            <person name="Gibelin C."/>
            <person name="Gish J."/>
            <person name="Goldstein S."/>
            <person name="Gonzalez A.J."/>
            <person name="Green P.J."/>
            <person name="Hallab A."/>
            <person name="Hartog M."/>
            <person name="Hua A."/>
            <person name="Humphray S.J."/>
            <person name="Jeong D.H."/>
            <person name="Jing Y."/>
            <person name="Jocker A."/>
            <person name="Kenton S.M."/>
            <person name="Kim D.J."/>
            <person name="Klee K."/>
            <person name="Lai H."/>
            <person name="Lang C."/>
            <person name="Lin S."/>
            <person name="Macmil S.L."/>
            <person name="Magdelenat G."/>
            <person name="Matthews L."/>
            <person name="McCorrison J."/>
            <person name="Monaghan E.L."/>
            <person name="Mun J.H."/>
            <person name="Najar F.Z."/>
            <person name="Nicholson C."/>
            <person name="Noirot C."/>
            <person name="O'Bleness M."/>
            <person name="Paule C.R."/>
            <person name="Poulain J."/>
            <person name="Prion F."/>
            <person name="Qin B."/>
            <person name="Qu C."/>
            <person name="Retzel E.F."/>
            <person name="Riddle C."/>
            <person name="Sallet E."/>
            <person name="Samain S."/>
            <person name="Samson N."/>
            <person name="Sanders I."/>
            <person name="Saurat O."/>
            <person name="Scarpelli C."/>
            <person name="Schiex T."/>
            <person name="Segurens B."/>
            <person name="Severin A.J."/>
            <person name="Sherrier D.J."/>
            <person name="Shi R."/>
            <person name="Sims S."/>
            <person name="Singer S.R."/>
            <person name="Sinharoy S."/>
            <person name="Sterck L."/>
            <person name="Viollet A."/>
            <person name="Wang B.B."/>
            <person name="Wang K."/>
            <person name="Wang M."/>
            <person name="Wang X."/>
            <person name="Warfsmann J."/>
            <person name="Weissenbach J."/>
            <person name="White D.D."/>
            <person name="White J.D."/>
            <person name="Wiley G.B."/>
            <person name="Wincker P."/>
            <person name="Xing Y."/>
            <person name="Yang L."/>
            <person name="Yao Z."/>
            <person name="Ying F."/>
            <person name="Zhai J."/>
            <person name="Zhou L."/>
            <person name="Zuber A."/>
            <person name="Denarie J."/>
            <person name="Dixon R.A."/>
            <person name="May G.D."/>
            <person name="Schwartz D.C."/>
            <person name="Rogers J."/>
            <person name="Quetier F."/>
            <person name="Town C.D."/>
            <person name="Roe B.A."/>
        </authorList>
    </citation>
    <scope>NUCLEOTIDE SEQUENCE [LARGE SCALE GENOMIC DNA]</scope>
    <source>
        <strain evidence="8">A17</strain>
        <strain evidence="9 10">cv. Jemalong A17</strain>
    </source>
</reference>
<dbReference type="AlphaFoldDB" id="A0A072V7M2"/>
<comment type="similarity">
    <text evidence="2 6">Belongs to the major facilitator superfamily. Proton-dependent oligopeptide transporter (POT/PTR) (TC 2.A.17) family.</text>
</comment>
<evidence type="ECO:0000256" key="7">
    <source>
        <dbReference type="SAM" id="Phobius"/>
    </source>
</evidence>
<name>A0A072V7M2_MEDTR</name>
<feature type="transmembrane region" description="Helical" evidence="7">
    <location>
        <begin position="385"/>
        <end position="408"/>
    </location>
</feature>
<feature type="transmembrane region" description="Helical" evidence="7">
    <location>
        <begin position="345"/>
        <end position="364"/>
    </location>
</feature>
<gene>
    <name evidence="9" type="primary">25490793</name>
    <name evidence="8" type="ordered locus">MTR_3g462710</name>
</gene>
<dbReference type="InterPro" id="IPR018456">
    <property type="entry name" value="PTR2_symporter_CS"/>
</dbReference>
<dbReference type="EnsemblPlants" id="KEH34180">
    <property type="protein sequence ID" value="KEH34180"/>
    <property type="gene ID" value="MTR_3g462710"/>
</dbReference>
<reference evidence="9" key="3">
    <citation type="submission" date="2015-04" db="UniProtKB">
        <authorList>
            <consortium name="EnsemblPlants"/>
        </authorList>
    </citation>
    <scope>IDENTIFICATION</scope>
    <source>
        <strain evidence="9">cv. Jemalong A17</strain>
    </source>
</reference>
<evidence type="ECO:0000256" key="4">
    <source>
        <dbReference type="ARBA" id="ARBA00022989"/>
    </source>
</evidence>
<dbReference type="GO" id="GO:0006857">
    <property type="term" value="P:oligopeptide transport"/>
    <property type="evidence" value="ECO:0007669"/>
    <property type="project" value="InterPro"/>
</dbReference>
<proteinExistence type="inferred from homology"/>
<dbReference type="InterPro" id="IPR000109">
    <property type="entry name" value="POT_fam"/>
</dbReference>
<keyword evidence="6" id="KW-0813">Transport</keyword>